<dbReference type="EMBL" id="JAHDYR010000004">
    <property type="protein sequence ID" value="KAG9396955.1"/>
    <property type="molecule type" value="Genomic_DNA"/>
</dbReference>
<feature type="region of interest" description="Disordered" evidence="1">
    <location>
        <begin position="1"/>
        <end position="40"/>
    </location>
</feature>
<comment type="caution">
    <text evidence="2">The sequence shown here is derived from an EMBL/GenBank/DDBJ whole genome shotgun (WGS) entry which is preliminary data.</text>
</comment>
<feature type="region of interest" description="Disordered" evidence="1">
    <location>
        <begin position="354"/>
        <end position="376"/>
    </location>
</feature>
<dbReference type="Proteomes" id="UP000717585">
    <property type="component" value="Unassembled WGS sequence"/>
</dbReference>
<reference evidence="2" key="1">
    <citation type="submission" date="2021-05" db="EMBL/GenBank/DDBJ databases">
        <title>A free-living protist that lacks canonical eukaryotic 1 DNA replication and segregation systems.</title>
        <authorList>
            <person name="Salas-Leiva D.E."/>
            <person name="Tromer E.C."/>
            <person name="Curtis B.A."/>
            <person name="Jerlstrom-Hultqvist J."/>
            <person name="Kolisko M."/>
            <person name="Yi Z."/>
            <person name="Salas-Leiva J.S."/>
            <person name="Gallot-Lavallee L."/>
            <person name="Kops G.J.P.L."/>
            <person name="Archibald J.M."/>
            <person name="Simpson A.G.B."/>
            <person name="Roger A.J."/>
        </authorList>
    </citation>
    <scope>NUCLEOTIDE SEQUENCE</scope>
    <source>
        <strain evidence="2">BICM</strain>
    </source>
</reference>
<dbReference type="AlphaFoldDB" id="A0A8J6EBE1"/>
<accession>A0A8J6EBE1</accession>
<organism evidence="2 3">
    <name type="scientific">Carpediemonas membranifera</name>
    <dbReference type="NCBI Taxonomy" id="201153"/>
    <lineage>
        <taxon>Eukaryota</taxon>
        <taxon>Metamonada</taxon>
        <taxon>Carpediemonas-like organisms</taxon>
        <taxon>Carpediemonas</taxon>
    </lineage>
</organism>
<evidence type="ECO:0000313" key="2">
    <source>
        <dbReference type="EMBL" id="KAG9396955.1"/>
    </source>
</evidence>
<name>A0A8J6EBE1_9EUKA</name>
<evidence type="ECO:0000256" key="1">
    <source>
        <dbReference type="SAM" id="MobiDB-lite"/>
    </source>
</evidence>
<keyword evidence="3" id="KW-1185">Reference proteome</keyword>
<gene>
    <name evidence="2" type="ORF">J8273_1300</name>
</gene>
<evidence type="ECO:0000313" key="3">
    <source>
        <dbReference type="Proteomes" id="UP000717585"/>
    </source>
</evidence>
<protein>
    <submittedName>
        <fullName evidence="2">Chromosome partition protein Smc</fullName>
    </submittedName>
</protein>
<sequence length="410" mass="46213">MSFSARRSAESPHSKARLKSPKRTPPPVSESSRGELEAAHNACHAAKVELHAATTTIEMLQKRARTVETEHTKEIDELRTALQHSSADAQTRLENANGRLTETEESYRAELKRVVVEKKGLEVEAAKVPGLEARVQELNQSLVDAATRVRQMEAQFSKAELSSEHAIDEVKNKYSARIEELSTALRDARIEMDDVRATQTSGSARLEAEQSERQRIEKKYFEARETIDEMQAVIDEIPRRISDARDESISMAQHTITELRETQARLEADKQAIELEYNRLRRQTEVHPANPVVLDQLRAQLDECEKSLSAARAEADKNRTELQRSRNDQGSLVLELQKKLQEAVERVDKMAGEKAKMEDTVQRANETAERSASRAKDASAALEALKVEYAQHKASTKTMETEVIQLRGRA</sequence>
<proteinExistence type="predicted"/>